<proteinExistence type="predicted"/>
<name>A0ABQ0HNZ9_GORRU</name>
<evidence type="ECO:0000313" key="2">
    <source>
        <dbReference type="Proteomes" id="UP000010744"/>
    </source>
</evidence>
<reference evidence="1 2" key="1">
    <citation type="submission" date="2012-08" db="EMBL/GenBank/DDBJ databases">
        <title>Whole genome shotgun sequence of Gordonia rubripertincta NBRC 101908.</title>
        <authorList>
            <person name="Takarada H."/>
            <person name="Hosoyama A."/>
            <person name="Tsuchikane K."/>
            <person name="Katsumata H."/>
            <person name="Baba S."/>
            <person name="Ohji S."/>
            <person name="Yamazaki S."/>
            <person name="Fujita N."/>
        </authorList>
    </citation>
    <scope>NUCLEOTIDE SEQUENCE [LARGE SCALE GENOMIC DNA]</scope>
    <source>
        <strain evidence="1 2">NBRC 101908</strain>
    </source>
</reference>
<accession>A0ABQ0HNZ9</accession>
<evidence type="ECO:0000313" key="1">
    <source>
        <dbReference type="EMBL" id="GAB83983.1"/>
    </source>
</evidence>
<dbReference type="Proteomes" id="UP000010744">
    <property type="component" value="Unassembled WGS sequence"/>
</dbReference>
<protein>
    <submittedName>
        <fullName evidence="1">Uncharacterized protein</fullName>
    </submittedName>
</protein>
<comment type="caution">
    <text evidence="1">The sequence shown here is derived from an EMBL/GenBank/DDBJ whole genome shotgun (WGS) entry which is preliminary data.</text>
</comment>
<sequence length="112" mass="13004">MRCGLHSCRREFVDGIGYTDDLEMFHHQRVVSDTMPMLADEVERETAEQVLTHTWESFDLDPSTVCVLPGSFEETTCVIHAKTQLRFVTMEANRADVRATGQFRPYGRFWRC</sequence>
<gene>
    <name evidence="1" type="ORF">GORBP_025_00260</name>
</gene>
<organism evidence="1 2">
    <name type="scientific">Gordonia rubripertincta NBRC 101908</name>
    <dbReference type="NCBI Taxonomy" id="1077975"/>
    <lineage>
        <taxon>Bacteria</taxon>
        <taxon>Bacillati</taxon>
        <taxon>Actinomycetota</taxon>
        <taxon>Actinomycetes</taxon>
        <taxon>Mycobacteriales</taxon>
        <taxon>Gordoniaceae</taxon>
        <taxon>Gordonia</taxon>
    </lineage>
</organism>
<keyword evidence="2" id="KW-1185">Reference proteome</keyword>
<dbReference type="EMBL" id="BAHB01000025">
    <property type="protein sequence ID" value="GAB83983.1"/>
    <property type="molecule type" value="Genomic_DNA"/>
</dbReference>